<proteinExistence type="predicted"/>
<dbReference type="PROSITE" id="PS51194">
    <property type="entry name" value="HELICASE_CTER"/>
    <property type="match status" value="1"/>
</dbReference>
<dbReference type="GeneID" id="859273"/>
<evidence type="ECO:0000256" key="1">
    <source>
        <dbReference type="ARBA" id="ARBA00022741"/>
    </source>
</evidence>
<feature type="domain" description="Helicase ATP-binding" evidence="5">
    <location>
        <begin position="253"/>
        <end position="417"/>
    </location>
</feature>
<evidence type="ECO:0000256" key="2">
    <source>
        <dbReference type="ARBA" id="ARBA00022801"/>
    </source>
</evidence>
<dbReference type="RefSeq" id="NP_585848.2">
    <property type="nucleotide sequence ID" value="NM_001041470.2"/>
</dbReference>
<dbReference type="SMART" id="SM00487">
    <property type="entry name" value="DEXDc"/>
    <property type="match status" value="1"/>
</dbReference>
<dbReference type="PANTHER" id="PTHR47961:SF6">
    <property type="entry name" value="DNA-DIRECTED DNA POLYMERASE"/>
    <property type="match status" value="1"/>
</dbReference>
<dbReference type="VEuPathDB" id="MicrosporidiaDB:ECU06_0920"/>
<dbReference type="STRING" id="284813.Q8SRQ1"/>
<dbReference type="Gene3D" id="1.10.3380.10">
    <property type="entry name" value="Sec63 N-terminal domain-like domain"/>
    <property type="match status" value="1"/>
</dbReference>
<dbReference type="GO" id="GO:0016787">
    <property type="term" value="F:hydrolase activity"/>
    <property type="evidence" value="ECO:0007669"/>
    <property type="project" value="UniProtKB-KW"/>
</dbReference>
<dbReference type="InterPro" id="IPR050474">
    <property type="entry name" value="Hel308_SKI2-like"/>
</dbReference>
<evidence type="ECO:0000259" key="5">
    <source>
        <dbReference type="PROSITE" id="PS51192"/>
    </source>
</evidence>
<dbReference type="SUPFAM" id="SSF158702">
    <property type="entry name" value="Sec63 N-terminal domain-like"/>
    <property type="match status" value="1"/>
</dbReference>
<protein>
    <submittedName>
        <fullName evidence="7">PRE-mRNA SPLICING HELICASE</fullName>
    </submittedName>
</protein>
<dbReference type="GO" id="GO:0005524">
    <property type="term" value="F:ATP binding"/>
    <property type="evidence" value="ECO:0007669"/>
    <property type="project" value="UniProtKB-KW"/>
</dbReference>
<dbReference type="PROSITE" id="PS51192">
    <property type="entry name" value="HELICASE_ATP_BIND_1"/>
    <property type="match status" value="1"/>
</dbReference>
<dbReference type="CDD" id="cd17921">
    <property type="entry name" value="DEXHc_Ski2"/>
    <property type="match status" value="1"/>
</dbReference>
<organism evidence="7 8">
    <name type="scientific">Encephalitozoon cuniculi (strain GB-M1)</name>
    <name type="common">Microsporidian parasite</name>
    <dbReference type="NCBI Taxonomy" id="284813"/>
    <lineage>
        <taxon>Eukaryota</taxon>
        <taxon>Fungi</taxon>
        <taxon>Fungi incertae sedis</taxon>
        <taxon>Microsporidia</taxon>
        <taxon>Unikaryonidae</taxon>
        <taxon>Encephalitozoon</taxon>
    </lineage>
</organism>
<dbReference type="Pfam" id="PF00270">
    <property type="entry name" value="DEAD"/>
    <property type="match status" value="1"/>
</dbReference>
<dbReference type="CDD" id="cd18795">
    <property type="entry name" value="SF2_C_Ski2"/>
    <property type="match status" value="1"/>
</dbReference>
<reference evidence="7 8" key="2">
    <citation type="journal article" date="2009" name="BMC Genomics">
        <title>Identification of transcriptional signals in Encephalitozoon cuniculi widespread among Microsporidia phylum: support for accurate structural genome annotation.</title>
        <authorList>
            <person name="Peyretaillade E."/>
            <person name="Goncalves O."/>
            <person name="Terrat S."/>
            <person name="Dugat-Bony E."/>
            <person name="Wincker P."/>
            <person name="Cornman R.S."/>
            <person name="Evans J.D."/>
            <person name="Delbac F."/>
            <person name="Peyret P."/>
        </authorList>
    </citation>
    <scope>NUCLEOTIDE SEQUENCE [LARGE SCALE GENOMIC DNA]</scope>
    <source>
        <strain evidence="7 8">GB-M1</strain>
    </source>
</reference>
<gene>
    <name evidence="7" type="ordered locus">ECU06_0920</name>
</gene>
<evidence type="ECO:0000313" key="8">
    <source>
        <dbReference type="Proteomes" id="UP000000819"/>
    </source>
</evidence>
<evidence type="ECO:0000256" key="3">
    <source>
        <dbReference type="ARBA" id="ARBA00022806"/>
    </source>
</evidence>
<dbReference type="GO" id="GO:0004386">
    <property type="term" value="F:helicase activity"/>
    <property type="evidence" value="ECO:0007669"/>
    <property type="project" value="UniProtKB-KW"/>
</dbReference>
<keyword evidence="1" id="KW-0547">Nucleotide-binding</keyword>
<dbReference type="InterPro" id="IPR011545">
    <property type="entry name" value="DEAD/DEAH_box_helicase_dom"/>
</dbReference>
<dbReference type="InterPro" id="IPR036390">
    <property type="entry name" value="WH_DNA-bd_sf"/>
</dbReference>
<evidence type="ECO:0000256" key="4">
    <source>
        <dbReference type="ARBA" id="ARBA00022840"/>
    </source>
</evidence>
<sequence length="1478" mass="167628">MGSEDIKSLSHVDYFEKLKSLVGAEDELVVKKVMEVLCGDVESRQDAIEKILGRSLAKESLESMTQLTERFLHRNARQISFEDVELFDVLLTQAEKRSLLEVIRKGTDLEKELSGALRGSKVYFMRYILANRKLFEYFLVHQLYLDEREKARKLMRGEEGSVSFIKYIDSDALSLMRGSRVIDLEKTSSEHSTHMAREGYPPGSTVKYEDGAKIVLVPGRRVAVEFDGHPPGNVKRLFGEDFMFNYIQSMVQDSVLKGDGNVLVCAPTGSGKTVIGMMSILREAERRKKMRVGYIVPMKALAREICRTISRWFSGYGISVVEHTSDVYSGYAHLERTGVIVSTPEKFDVLTRNTDLWFDLVVIDEIHMVGDSRGAAVEAVVARMAVRGGCRIVGLSATLPNYMDVGAFIGCNDPDIFYFGPEFRKSPIDYEVINVGAREREMDMTIEKVLENLDSNGPVLVFVHSRNEALEVANEIRRYMEKASDDGADVSPEVRELLKHRVGIHHAGLDRKTRVAVEDLYRNGKIDVMVSTATLAWGVNLPGKTVIIKGTEVYDASTSRWRPIKQIEMIQMFGRAGRSGDDGCKGILISSKENEFLVQRSIDSRLLPSLCDCLNAEIVKGMRRFEDMIDWFKHTFYYTRLVKVSREPARMVKELVYSALKLLEDAGLIALEPAIHPTEVGEVSSRYYVHYRDARRLFDGLSHVMLEPSIFQILEKAREFSDLSIDEKAMESLRGLVPIPTESSFGVLLQCYVANRIESTSLSQNLCRMFRALFEIGVRKRLGISKMILGWCKAAEHRIFPYQTPLRQFADDKNALRDLEMKEIPFGMLEILGKEGLDEVGIRGSGIIEHLRYVPRFSISPSVRVAESGYYVISLGMEKAFDDSKVHSNTYYLFITDAEEEELVFCDAIVFEKGCEYVYQNYGVFTGQPFLNICLLSAHYLCPTEPVPLDLRNVANSRASIFDGVWRDFMVEKALGMDNCIRLGLFYDDIGTEVVVVPGYGEKRRLMLLGYRAYTYEEFVSWKITSGPVTILEIHDSISNHLIEVCMAHCIVNSIQMVMTGLPFTRSGGAESVGKIEKSMENVGIEVHESFSLTRHGQLSDFKLRLTMNMDGLDVEKKSCLVICSTRKMARWFMKHFKEAKVASEYTGIHSGIYFATRRVVNLWIDRRWSPQVSQVHIVGTDYYDHETLSWVDYPLADVRRYSLLGRRGFLYLKQSKKALYFGDGGVPLCYGSSGRRELYVYSYWLGCRAEKSEELPLFVKEQELTRYGAMMCRYCVGIDTIELFIERVRDKMGMKSIQTLVCGAGELVFDVDSDEFEALSGAGVDLSRGKAHGMTSYILDRDKRDEWVLREYGDQVLPVVHRVYLCLVEVSSEKTYLKTSFNAMFGLQNVMKAFGGCMDRFYNAKLCGGVVLIEVVSMPRSPMGWTVFFLSAGSREFKVLYADCPGVHSIPWEHKSCYIMNDCLPGFEVVEDEDMGA</sequence>
<dbReference type="PANTHER" id="PTHR47961">
    <property type="entry name" value="DNA POLYMERASE THETA, PUTATIVE (AFU_ORTHOLOGUE AFUA_1G05260)-RELATED"/>
    <property type="match status" value="1"/>
</dbReference>
<accession>Q8SRQ1</accession>
<dbReference type="InterPro" id="IPR014001">
    <property type="entry name" value="Helicase_ATP-bd"/>
</dbReference>
<dbReference type="HOGENOM" id="CLU_248096_0_0_1"/>
<dbReference type="SUPFAM" id="SSF52540">
    <property type="entry name" value="P-loop containing nucleoside triphosphate hydrolases"/>
    <property type="match status" value="1"/>
</dbReference>
<dbReference type="SMART" id="SM00973">
    <property type="entry name" value="Sec63"/>
    <property type="match status" value="1"/>
</dbReference>
<evidence type="ECO:0000259" key="6">
    <source>
        <dbReference type="PROSITE" id="PS51194"/>
    </source>
</evidence>
<keyword evidence="2" id="KW-0378">Hydrolase</keyword>
<keyword evidence="3 7" id="KW-0347">Helicase</keyword>
<dbReference type="InterPro" id="IPR001650">
    <property type="entry name" value="Helicase_C-like"/>
</dbReference>
<dbReference type="SUPFAM" id="SSF46785">
    <property type="entry name" value="Winged helix' DNA-binding domain"/>
    <property type="match status" value="1"/>
</dbReference>
<reference evidence="7 8" key="1">
    <citation type="journal article" date="2001" name="Nature">
        <title>Genome sequence and gene compaction of the eukaryote parasite Encephalitozoon cuniculi.</title>
        <authorList>
            <person name="Katinka M.D."/>
            <person name="Duprat S."/>
            <person name="Cornillot E."/>
            <person name="Metenier G."/>
            <person name="Thomarat F."/>
            <person name="Prensier G."/>
            <person name="Barbe V."/>
            <person name="Peyretaillade E."/>
            <person name="Brottier P."/>
            <person name="Wincker P."/>
            <person name="Delbac F."/>
            <person name="El Alaoui H."/>
            <person name="Peyret P."/>
            <person name="Saurin W."/>
            <person name="Gouy M."/>
            <person name="Weissenbach J."/>
            <person name="Vivares C.P."/>
        </authorList>
    </citation>
    <scope>NUCLEOTIDE SEQUENCE [LARGE SCALE GENOMIC DNA]</scope>
    <source>
        <strain evidence="7 8">GB-M1</strain>
    </source>
</reference>
<dbReference type="InterPro" id="IPR027417">
    <property type="entry name" value="P-loop_NTPase"/>
</dbReference>
<dbReference type="InterPro" id="IPR036388">
    <property type="entry name" value="WH-like_DNA-bd_sf"/>
</dbReference>
<dbReference type="OrthoDB" id="5575at2759"/>
<keyword evidence="4" id="KW-0067">ATP-binding</keyword>
<keyword evidence="8" id="KW-1185">Reference proteome</keyword>
<dbReference type="GO" id="GO:0003676">
    <property type="term" value="F:nucleic acid binding"/>
    <property type="evidence" value="ECO:0007669"/>
    <property type="project" value="InterPro"/>
</dbReference>
<dbReference type="InParanoid" id="Q8SRQ1"/>
<dbReference type="Pfam" id="PF00271">
    <property type="entry name" value="Helicase_C"/>
    <property type="match status" value="1"/>
</dbReference>
<name>Q8SRQ1_ENCCU</name>
<dbReference type="SMART" id="SM00490">
    <property type="entry name" value="HELICc"/>
    <property type="match status" value="1"/>
</dbReference>
<dbReference type="EMBL" id="AL590446">
    <property type="protein sequence ID" value="CAD25452.2"/>
    <property type="molecule type" value="Genomic_DNA"/>
</dbReference>
<dbReference type="Pfam" id="PF02889">
    <property type="entry name" value="Sec63"/>
    <property type="match status" value="1"/>
</dbReference>
<evidence type="ECO:0000313" key="7">
    <source>
        <dbReference type="EMBL" id="CAD25452.2"/>
    </source>
</evidence>
<dbReference type="InterPro" id="IPR004179">
    <property type="entry name" value="Sec63-dom"/>
</dbReference>
<dbReference type="Proteomes" id="UP000000819">
    <property type="component" value="Chromosome VI"/>
</dbReference>
<dbReference type="Gene3D" id="3.40.50.300">
    <property type="entry name" value="P-loop containing nucleotide triphosphate hydrolases"/>
    <property type="match status" value="2"/>
</dbReference>
<dbReference type="Gene3D" id="1.10.10.10">
    <property type="entry name" value="Winged helix-like DNA-binding domain superfamily/Winged helix DNA-binding domain"/>
    <property type="match status" value="1"/>
</dbReference>
<dbReference type="KEGG" id="ecu:ECU06_0920"/>
<feature type="domain" description="Helicase C-terminal" evidence="6">
    <location>
        <begin position="445"/>
        <end position="630"/>
    </location>
</feature>